<sequence length="429" mass="45656">MAICMVSGPNNSAESSENEKVLIIPVKTEVDSVLAVFIERNIKRAEKEHVRQIVLDINTPGGSLQAALDISEQLRKTKIPTASYINTRALSAGAYIALSTDSIYITEQSKIGAAAVIKGNGDDADKKTQSFWLAELKETAESSGRDPVYALAMADASIDLPKYNAGKGKLLTLTGKQALEVNYAEGEADSMNEVLAALNFSKANAETANMSFAEQAARFLTNPVIIPLLLTIAFLGLLLELYTPGFGIFGFLGLSALFLFFFGHLAAGLAGLGAVLFFITGMILLIAELFLPGGIIGLAGVAAIGYSMIISADNPVWMGISIGIAAAVCIIASILLTKVFGKKMKFFKKFILNDAVDTKSGYISNRSRVELIGKTGICLTALRPAGTVEIDGERVDAVSEGTFTEKGKQVKVVKTEGIRVVVRELESLS</sequence>
<dbReference type="Pfam" id="PF24961">
    <property type="entry name" value="NfeD_membrane"/>
    <property type="match status" value="1"/>
</dbReference>
<dbReference type="InterPro" id="IPR056738">
    <property type="entry name" value="NfeD1b_N"/>
</dbReference>
<dbReference type="Gene3D" id="2.40.50.140">
    <property type="entry name" value="Nucleic acid-binding proteins"/>
    <property type="match status" value="1"/>
</dbReference>
<organism evidence="9 10">
    <name type="scientific">Metabacillus flavus</name>
    <dbReference type="NCBI Taxonomy" id="2823519"/>
    <lineage>
        <taxon>Bacteria</taxon>
        <taxon>Bacillati</taxon>
        <taxon>Bacillota</taxon>
        <taxon>Bacilli</taxon>
        <taxon>Bacillales</taxon>
        <taxon>Bacillaceae</taxon>
        <taxon>Metabacillus</taxon>
    </lineage>
</organism>
<feature type="domain" description="NfeD integral membrane" evidence="7">
    <location>
        <begin position="225"/>
        <end position="338"/>
    </location>
</feature>
<dbReference type="CDD" id="cd07021">
    <property type="entry name" value="Clp_protease_NfeD_like"/>
    <property type="match status" value="1"/>
</dbReference>
<dbReference type="PANTHER" id="PTHR33507:SF3">
    <property type="entry name" value="INNER MEMBRANE PROTEIN YBBJ"/>
    <property type="match status" value="1"/>
</dbReference>
<dbReference type="SUPFAM" id="SSF52096">
    <property type="entry name" value="ClpP/crotonase"/>
    <property type="match status" value="1"/>
</dbReference>
<evidence type="ECO:0000256" key="5">
    <source>
        <dbReference type="SAM" id="Phobius"/>
    </source>
</evidence>
<dbReference type="PANTHER" id="PTHR33507">
    <property type="entry name" value="INNER MEMBRANE PROTEIN YBBJ"/>
    <property type="match status" value="1"/>
</dbReference>
<dbReference type="Proteomes" id="UP000682403">
    <property type="component" value="Unassembled WGS sequence"/>
</dbReference>
<comment type="subcellular location">
    <subcellularLocation>
        <location evidence="1">Membrane</location>
        <topology evidence="1">Multi-pass membrane protein</topology>
    </subcellularLocation>
</comment>
<feature type="transmembrane region" description="Helical" evidence="5">
    <location>
        <begin position="248"/>
        <end position="277"/>
    </location>
</feature>
<dbReference type="EMBL" id="JAGVRK010000001">
    <property type="protein sequence ID" value="MBS2969747.1"/>
    <property type="molecule type" value="Genomic_DNA"/>
</dbReference>
<name>A0ABS5LG64_9BACI</name>
<evidence type="ECO:0000256" key="3">
    <source>
        <dbReference type="ARBA" id="ARBA00022989"/>
    </source>
</evidence>
<dbReference type="InterPro" id="IPR012340">
    <property type="entry name" value="NA-bd_OB-fold"/>
</dbReference>
<keyword evidence="2 5" id="KW-0812">Transmembrane</keyword>
<dbReference type="Pfam" id="PF01957">
    <property type="entry name" value="NfeD"/>
    <property type="match status" value="1"/>
</dbReference>
<evidence type="ECO:0000313" key="10">
    <source>
        <dbReference type="Proteomes" id="UP000682403"/>
    </source>
</evidence>
<evidence type="ECO:0000259" key="8">
    <source>
        <dbReference type="Pfam" id="PF25145"/>
    </source>
</evidence>
<dbReference type="Gene3D" id="3.90.226.10">
    <property type="entry name" value="2-enoyl-CoA Hydratase, Chain A, domain 1"/>
    <property type="match status" value="1"/>
</dbReference>
<comment type="caution">
    <text evidence="9">The sequence shown here is derived from an EMBL/GenBank/DDBJ whole genome shotgun (WGS) entry which is preliminary data.</text>
</comment>
<evidence type="ECO:0000259" key="6">
    <source>
        <dbReference type="Pfam" id="PF01957"/>
    </source>
</evidence>
<evidence type="ECO:0000256" key="1">
    <source>
        <dbReference type="ARBA" id="ARBA00004141"/>
    </source>
</evidence>
<keyword evidence="10" id="KW-1185">Reference proteome</keyword>
<feature type="transmembrane region" description="Helical" evidence="5">
    <location>
        <begin position="316"/>
        <end position="340"/>
    </location>
</feature>
<evidence type="ECO:0000256" key="4">
    <source>
        <dbReference type="ARBA" id="ARBA00023136"/>
    </source>
</evidence>
<dbReference type="Pfam" id="PF25145">
    <property type="entry name" value="NfeD1b_N"/>
    <property type="match status" value="1"/>
</dbReference>
<accession>A0ABS5LG64</accession>
<feature type="transmembrane region" description="Helical" evidence="5">
    <location>
        <begin position="219"/>
        <end position="242"/>
    </location>
</feature>
<feature type="domain" description="NfeD-like C-terminal" evidence="6">
    <location>
        <begin position="370"/>
        <end position="423"/>
    </location>
</feature>
<dbReference type="InterPro" id="IPR029045">
    <property type="entry name" value="ClpP/crotonase-like_dom_sf"/>
</dbReference>
<dbReference type="SUPFAM" id="SSF141322">
    <property type="entry name" value="NfeD domain-like"/>
    <property type="match status" value="1"/>
</dbReference>
<dbReference type="InterPro" id="IPR056739">
    <property type="entry name" value="NfeD_membrane"/>
</dbReference>
<protein>
    <submittedName>
        <fullName evidence="9">Nodulation protein NfeD</fullName>
    </submittedName>
</protein>
<evidence type="ECO:0000313" key="9">
    <source>
        <dbReference type="EMBL" id="MBS2969747.1"/>
    </source>
</evidence>
<proteinExistence type="predicted"/>
<reference evidence="9 10" key="1">
    <citation type="submission" date="2021-04" db="EMBL/GenBank/DDBJ databases">
        <title>Metabacillus sp. strain KIGAM252 whole genome sequence.</title>
        <authorList>
            <person name="Seo M.-J."/>
            <person name="Cho E.-S."/>
            <person name="Hwang C.Y."/>
            <person name="Yoon D.J."/>
        </authorList>
    </citation>
    <scope>NUCLEOTIDE SEQUENCE [LARGE SCALE GENOMIC DNA]</scope>
    <source>
        <strain evidence="9 10">KIGAM252</strain>
    </source>
</reference>
<feature type="domain" description="NfeD1b N-terminal" evidence="8">
    <location>
        <begin position="20"/>
        <end position="207"/>
    </location>
</feature>
<keyword evidence="3 5" id="KW-1133">Transmembrane helix</keyword>
<dbReference type="InterPro" id="IPR002810">
    <property type="entry name" value="NfeD-like_C"/>
</dbReference>
<dbReference type="InterPro" id="IPR052165">
    <property type="entry name" value="Membrane_assoc_protease"/>
</dbReference>
<keyword evidence="4 5" id="KW-0472">Membrane</keyword>
<gene>
    <name evidence="9" type="ORF">J9317_13320</name>
</gene>
<feature type="transmembrane region" description="Helical" evidence="5">
    <location>
        <begin position="289"/>
        <end position="310"/>
    </location>
</feature>
<evidence type="ECO:0000259" key="7">
    <source>
        <dbReference type="Pfam" id="PF24961"/>
    </source>
</evidence>
<evidence type="ECO:0000256" key="2">
    <source>
        <dbReference type="ARBA" id="ARBA00022692"/>
    </source>
</evidence>